<feature type="compositionally biased region" description="Low complexity" evidence="1">
    <location>
        <begin position="73"/>
        <end position="85"/>
    </location>
</feature>
<gene>
    <name evidence="2" type="ORF">PCOR1329_LOCUS42966</name>
</gene>
<protein>
    <submittedName>
        <fullName evidence="2">Uncharacterized protein</fullName>
    </submittedName>
</protein>
<organism evidence="2 3">
    <name type="scientific">Prorocentrum cordatum</name>
    <dbReference type="NCBI Taxonomy" id="2364126"/>
    <lineage>
        <taxon>Eukaryota</taxon>
        <taxon>Sar</taxon>
        <taxon>Alveolata</taxon>
        <taxon>Dinophyceae</taxon>
        <taxon>Prorocentrales</taxon>
        <taxon>Prorocentraceae</taxon>
        <taxon>Prorocentrum</taxon>
    </lineage>
</organism>
<evidence type="ECO:0000313" key="3">
    <source>
        <dbReference type="Proteomes" id="UP001189429"/>
    </source>
</evidence>
<evidence type="ECO:0000313" key="2">
    <source>
        <dbReference type="EMBL" id="CAK0850594.1"/>
    </source>
</evidence>
<dbReference type="Proteomes" id="UP001189429">
    <property type="component" value="Unassembled WGS sequence"/>
</dbReference>
<feature type="compositionally biased region" description="Pro residues" evidence="1">
    <location>
        <begin position="62"/>
        <end position="72"/>
    </location>
</feature>
<dbReference type="EMBL" id="CAUYUJ010015165">
    <property type="protein sequence ID" value="CAK0850594.1"/>
    <property type="molecule type" value="Genomic_DNA"/>
</dbReference>
<feature type="region of interest" description="Disordered" evidence="1">
    <location>
        <begin position="260"/>
        <end position="359"/>
    </location>
</feature>
<evidence type="ECO:0000256" key="1">
    <source>
        <dbReference type="SAM" id="MobiDB-lite"/>
    </source>
</evidence>
<accession>A0ABN9TWD1</accession>
<feature type="region of interest" description="Disordered" evidence="1">
    <location>
        <begin position="179"/>
        <end position="240"/>
    </location>
</feature>
<keyword evidence="3" id="KW-1185">Reference proteome</keyword>
<feature type="region of interest" description="Disordered" evidence="1">
    <location>
        <begin position="1"/>
        <end position="85"/>
    </location>
</feature>
<feature type="compositionally biased region" description="Polar residues" evidence="1">
    <location>
        <begin position="180"/>
        <end position="196"/>
    </location>
</feature>
<sequence length="436" mass="43754">MEAGSMEVGVEEARPRSMEVGGEHAAAACGGPAPCAPAPAAGAAPACPAPPGRSPPGLASGRPPPAPRPPLFPGAAQGAVPAAAPAVPPPGLSNIKLLLAHESGVSEGPTESSINALDTEDDDFQTANFERFYEQMAAKAHLRTDLGPGGTQNLMLSLARSYRRLSKDKRRRGLRALQSLAAQGSTLDNGTATGSNPGFKRIEPTPGWSSNTEDSGYEGGYETDAEESEMSEWEGVNSRRQGHKRKLDALVHLTMQLGLSGPARSSADSSPRLEMPPPTKTPRAQTPRARGTQAVGVRLELQGPRRAGSSAGSAAAPGAAASSGAPALAGDGPPRGSTDAPQARWAAGPGGPTFPRLAGCTGAPDAPLALGSGLPGVLPGAPPWVATGNLGGFEGPGQDPPALDVAMPTALPALDASTAPARAVGRAGGADSMDVG</sequence>
<feature type="compositionally biased region" description="Acidic residues" evidence="1">
    <location>
        <begin position="221"/>
        <end position="232"/>
    </location>
</feature>
<feature type="compositionally biased region" description="Low complexity" evidence="1">
    <location>
        <begin position="25"/>
        <end position="46"/>
    </location>
</feature>
<comment type="caution">
    <text evidence="2">The sequence shown here is derived from an EMBL/GenBank/DDBJ whole genome shotgun (WGS) entry which is preliminary data.</text>
</comment>
<name>A0ABN9TWD1_9DINO</name>
<feature type="region of interest" description="Disordered" evidence="1">
    <location>
        <begin position="415"/>
        <end position="436"/>
    </location>
</feature>
<feature type="compositionally biased region" description="Low complexity" evidence="1">
    <location>
        <begin position="304"/>
        <end position="336"/>
    </location>
</feature>
<proteinExistence type="predicted"/>
<reference evidence="2" key="1">
    <citation type="submission" date="2023-10" db="EMBL/GenBank/DDBJ databases">
        <authorList>
            <person name="Chen Y."/>
            <person name="Shah S."/>
            <person name="Dougan E. K."/>
            <person name="Thang M."/>
            <person name="Chan C."/>
        </authorList>
    </citation>
    <scope>NUCLEOTIDE SEQUENCE [LARGE SCALE GENOMIC DNA]</scope>
</reference>